<gene>
    <name evidence="1" type="ORF">C7379_102114</name>
</gene>
<keyword evidence="2" id="KW-1185">Reference proteome</keyword>
<dbReference type="Proteomes" id="UP000245870">
    <property type="component" value="Unassembled WGS sequence"/>
</dbReference>
<accession>A0A2U0ULV2</accession>
<evidence type="ECO:0000313" key="1">
    <source>
        <dbReference type="EMBL" id="PVX58596.1"/>
    </source>
</evidence>
<proteinExistence type="predicted"/>
<dbReference type="AlphaFoldDB" id="A0A2U0ULV2"/>
<protein>
    <submittedName>
        <fullName evidence="1">Uncharacterized protein</fullName>
    </submittedName>
</protein>
<evidence type="ECO:0000313" key="2">
    <source>
        <dbReference type="Proteomes" id="UP000245870"/>
    </source>
</evidence>
<reference evidence="1 2" key="1">
    <citation type="submission" date="2018-05" db="EMBL/GenBank/DDBJ databases">
        <title>Genomic Encyclopedia of Type Strains, Phase IV (KMG-IV): sequencing the most valuable type-strain genomes for metagenomic binning, comparative biology and taxonomic classification.</title>
        <authorList>
            <person name="Goeker M."/>
        </authorList>
    </citation>
    <scope>NUCLEOTIDE SEQUENCE [LARGE SCALE GENOMIC DNA]</scope>
    <source>
        <strain evidence="1 2">DSM 100333</strain>
    </source>
</reference>
<name>A0A2U0ULV2_9BACT</name>
<comment type="caution">
    <text evidence="1">The sequence shown here is derived from an EMBL/GenBank/DDBJ whole genome shotgun (WGS) entry which is preliminary data.</text>
</comment>
<organism evidence="1 2">
    <name type="scientific">Hallella colorans</name>
    <dbReference type="NCBI Taxonomy" id="1703337"/>
    <lineage>
        <taxon>Bacteria</taxon>
        <taxon>Pseudomonadati</taxon>
        <taxon>Bacteroidota</taxon>
        <taxon>Bacteroidia</taxon>
        <taxon>Bacteroidales</taxon>
        <taxon>Prevotellaceae</taxon>
        <taxon>Hallella</taxon>
    </lineage>
</organism>
<sequence>MQTKANVKMIQHVFLYSHIIIRLVKHFRVEANMLAYNLPSNVVSLSKYLSTTTMHKVDVSWLKRLDLQITLE</sequence>
<dbReference type="EMBL" id="QENY01000002">
    <property type="protein sequence ID" value="PVX58596.1"/>
    <property type="molecule type" value="Genomic_DNA"/>
</dbReference>